<dbReference type="KEGG" id="adu:107461935"/>
<sequence length="151" mass="16986">MDYGAKLSKDDGDSLPDSSDYRKIIGKPLYLSNTRPDISFAIGKLSQFLDCPTTNHLQLAHRILRYIKNSPAAGLFFSANSDLSLIGFSDSDWVGCPKLRRLVSAYCFYKGFLPCHLEEQEASNYHSFLPLRQSIGLLHWPPEKLNGLVMC</sequence>
<evidence type="ECO:0000313" key="3">
    <source>
        <dbReference type="RefSeq" id="XP_052112346.1"/>
    </source>
</evidence>
<reference evidence="2 3" key="2">
    <citation type="submission" date="2025-04" db="UniProtKB">
        <authorList>
            <consortium name="RefSeq"/>
        </authorList>
    </citation>
    <scope>IDENTIFICATION</scope>
    <source>
        <tissue evidence="2 3">Whole plant</tissue>
    </source>
</reference>
<dbReference type="KEGG" id="adu:127744115"/>
<dbReference type="PANTHER" id="PTHR11439:SF454">
    <property type="match status" value="1"/>
</dbReference>
<dbReference type="PANTHER" id="PTHR11439">
    <property type="entry name" value="GAG-POL-RELATED RETROTRANSPOSON"/>
    <property type="match status" value="1"/>
</dbReference>
<evidence type="ECO:0000313" key="1">
    <source>
        <dbReference type="Proteomes" id="UP000515211"/>
    </source>
</evidence>
<dbReference type="AlphaFoldDB" id="A0A6P4BVT0"/>
<dbReference type="Proteomes" id="UP000515211">
    <property type="component" value="Chromosome 8"/>
</dbReference>
<evidence type="ECO:0000313" key="2">
    <source>
        <dbReference type="RefSeq" id="XP_015935979.1"/>
    </source>
</evidence>
<name>A0A6P4BVT0_ARADU</name>
<gene>
    <name evidence="2" type="primary">LOC107461935</name>
    <name evidence="3" type="synonym">LOC127744115</name>
</gene>
<organism evidence="1 2">
    <name type="scientific">Arachis duranensis</name>
    <name type="common">Wild peanut</name>
    <dbReference type="NCBI Taxonomy" id="130453"/>
    <lineage>
        <taxon>Eukaryota</taxon>
        <taxon>Viridiplantae</taxon>
        <taxon>Streptophyta</taxon>
        <taxon>Embryophyta</taxon>
        <taxon>Tracheophyta</taxon>
        <taxon>Spermatophyta</taxon>
        <taxon>Magnoliopsida</taxon>
        <taxon>eudicotyledons</taxon>
        <taxon>Gunneridae</taxon>
        <taxon>Pentapetalae</taxon>
        <taxon>rosids</taxon>
        <taxon>fabids</taxon>
        <taxon>Fabales</taxon>
        <taxon>Fabaceae</taxon>
        <taxon>Papilionoideae</taxon>
        <taxon>50 kb inversion clade</taxon>
        <taxon>dalbergioids sensu lato</taxon>
        <taxon>Dalbergieae</taxon>
        <taxon>Pterocarpus clade</taxon>
        <taxon>Arachis</taxon>
    </lineage>
</organism>
<dbReference type="RefSeq" id="XP_015935979.1">
    <property type="nucleotide sequence ID" value="XM_016080493.1"/>
</dbReference>
<accession>A0A6P4BVT0</accession>
<keyword evidence="1" id="KW-1185">Reference proteome</keyword>
<reference evidence="1" key="1">
    <citation type="journal article" date="2016" name="Nat. Genet.">
        <title>The genome sequences of Arachis duranensis and Arachis ipaensis, the diploid ancestors of cultivated peanut.</title>
        <authorList>
            <person name="Bertioli D.J."/>
            <person name="Cannon S.B."/>
            <person name="Froenicke L."/>
            <person name="Huang G."/>
            <person name="Farmer A.D."/>
            <person name="Cannon E.K."/>
            <person name="Liu X."/>
            <person name="Gao D."/>
            <person name="Clevenger J."/>
            <person name="Dash S."/>
            <person name="Ren L."/>
            <person name="Moretzsohn M.C."/>
            <person name="Shirasawa K."/>
            <person name="Huang W."/>
            <person name="Vidigal B."/>
            <person name="Abernathy B."/>
            <person name="Chu Y."/>
            <person name="Niederhuth C.E."/>
            <person name="Umale P."/>
            <person name="Araujo A.C."/>
            <person name="Kozik A."/>
            <person name="Kim K.D."/>
            <person name="Burow M.D."/>
            <person name="Varshney R.K."/>
            <person name="Wang X."/>
            <person name="Zhang X."/>
            <person name="Barkley N."/>
            <person name="Guimaraes P.M."/>
            <person name="Isobe S."/>
            <person name="Guo B."/>
            <person name="Liao B."/>
            <person name="Stalker H.T."/>
            <person name="Schmitz R.J."/>
            <person name="Scheffler B.E."/>
            <person name="Leal-Bertioli S.C."/>
            <person name="Xun X."/>
            <person name="Jackson S.A."/>
            <person name="Michelmore R."/>
            <person name="Ozias-Akins P."/>
        </authorList>
    </citation>
    <scope>NUCLEOTIDE SEQUENCE [LARGE SCALE GENOMIC DNA]</scope>
    <source>
        <strain evidence="1">cv. V14167</strain>
    </source>
</reference>
<dbReference type="RefSeq" id="XP_052112346.1">
    <property type="nucleotide sequence ID" value="XM_052256386.1"/>
</dbReference>
<proteinExistence type="predicted"/>
<dbReference type="GeneID" id="107461935"/>
<protein>
    <submittedName>
        <fullName evidence="2 3">Uncharacterized mitochondrial protein AtMg00240-like</fullName>
    </submittedName>
</protein>